<reference evidence="2 3" key="1">
    <citation type="journal article" date="2022" name="Nat. Ecol. Evol.">
        <title>A masculinizing supergene underlies an exaggerated male reproductive morph in a spider.</title>
        <authorList>
            <person name="Hendrickx F."/>
            <person name="De Corte Z."/>
            <person name="Sonet G."/>
            <person name="Van Belleghem S.M."/>
            <person name="Kostlbacher S."/>
            <person name="Vangestel C."/>
        </authorList>
    </citation>
    <scope>NUCLEOTIDE SEQUENCE [LARGE SCALE GENOMIC DNA]</scope>
    <source>
        <strain evidence="2">W744_W776</strain>
    </source>
</reference>
<dbReference type="InterPro" id="IPR005121">
    <property type="entry name" value="Fdx_antiC-bd"/>
</dbReference>
<dbReference type="GO" id="GO:0070042">
    <property type="term" value="F:rRNA (uridine-N3-)-methyltransferase activity"/>
    <property type="evidence" value="ECO:0007669"/>
    <property type="project" value="InterPro"/>
</dbReference>
<evidence type="ECO:0000313" key="3">
    <source>
        <dbReference type="Proteomes" id="UP000827092"/>
    </source>
</evidence>
<dbReference type="InterPro" id="IPR019446">
    <property type="entry name" value="BMT5-like"/>
</dbReference>
<sequence>MDTNQKQPKFVLFVGEGDFSYSASYVEKQNSKNELVFSTCLNSGILNSKQNKNIEIIKDNGGSVLTDVDATQLESHPVLSQVKFRKIIFNFPHVPKKMNIGQNRKLVELFLKSAEQILDSNGRIHVSLCKGQGGTDAEVEVREWHNSWQIVELASRAGLMLCDIWPFDVDSFEKYECTGFRGQSKSFNMEAAVTHVFCRQRLVSSGKFVSQKFSEDSLKEWFKSDCTELYRSLSQKLDSPFSGIAAVLIESVKSKIILNNDSYFTVEYFKDKLLPMYRSLSLFPASHTHDTSFWVNEDFKERNLFVLVRRTVGLLVKSIKLVEIYCDEPTKRVSRCYRFVYQSHGEILPKSVVSCIHSQLRLTIEMSLNVSLR</sequence>
<dbReference type="PANTHER" id="PTHR11538:SF26">
    <property type="entry name" value="FERREDOXIN-FOLD ANTICODON-BINDING DOMAIN-CONTAINING PROTEIN 1"/>
    <property type="match status" value="1"/>
</dbReference>
<dbReference type="InterPro" id="IPR036690">
    <property type="entry name" value="Fdx_antiC-bd_sf"/>
</dbReference>
<dbReference type="GO" id="GO:0070475">
    <property type="term" value="P:rRNA base methylation"/>
    <property type="evidence" value="ECO:0007669"/>
    <property type="project" value="InterPro"/>
</dbReference>
<gene>
    <name evidence="2" type="ORF">JTE90_010787</name>
</gene>
<keyword evidence="3" id="KW-1185">Reference proteome</keyword>
<dbReference type="GO" id="GO:0005737">
    <property type="term" value="C:cytoplasm"/>
    <property type="evidence" value="ECO:0007669"/>
    <property type="project" value="TreeGrafter"/>
</dbReference>
<dbReference type="PROSITE" id="PS51447">
    <property type="entry name" value="FDX_ACB"/>
    <property type="match status" value="1"/>
</dbReference>
<dbReference type="Pfam" id="PF03147">
    <property type="entry name" value="FDX-ACB"/>
    <property type="match status" value="1"/>
</dbReference>
<dbReference type="EMBL" id="JAFNEN010000086">
    <property type="protein sequence ID" value="KAG8195483.1"/>
    <property type="molecule type" value="Genomic_DNA"/>
</dbReference>
<dbReference type="Proteomes" id="UP000827092">
    <property type="component" value="Unassembled WGS sequence"/>
</dbReference>
<evidence type="ECO:0000313" key="2">
    <source>
        <dbReference type="EMBL" id="KAG8195483.1"/>
    </source>
</evidence>
<name>A0AAV6VIG0_9ARAC</name>
<comment type="caution">
    <text evidence="2">The sequence shown here is derived from an EMBL/GenBank/DDBJ whole genome shotgun (WGS) entry which is preliminary data.</text>
</comment>
<dbReference type="SUPFAM" id="SSF54991">
    <property type="entry name" value="Anticodon-binding domain of PheRS"/>
    <property type="match status" value="1"/>
</dbReference>
<evidence type="ECO:0000259" key="1">
    <source>
        <dbReference type="PROSITE" id="PS51447"/>
    </source>
</evidence>
<proteinExistence type="predicted"/>
<accession>A0AAV6VIG0</accession>
<dbReference type="Pfam" id="PF10354">
    <property type="entry name" value="BMT5-like"/>
    <property type="match status" value="1"/>
</dbReference>
<feature type="domain" description="FDX-ACB" evidence="1">
    <location>
        <begin position="282"/>
        <end position="373"/>
    </location>
</feature>
<dbReference type="AlphaFoldDB" id="A0AAV6VIG0"/>
<organism evidence="2 3">
    <name type="scientific">Oedothorax gibbosus</name>
    <dbReference type="NCBI Taxonomy" id="931172"/>
    <lineage>
        <taxon>Eukaryota</taxon>
        <taxon>Metazoa</taxon>
        <taxon>Ecdysozoa</taxon>
        <taxon>Arthropoda</taxon>
        <taxon>Chelicerata</taxon>
        <taxon>Arachnida</taxon>
        <taxon>Araneae</taxon>
        <taxon>Araneomorphae</taxon>
        <taxon>Entelegynae</taxon>
        <taxon>Araneoidea</taxon>
        <taxon>Linyphiidae</taxon>
        <taxon>Erigoninae</taxon>
        <taxon>Oedothorax</taxon>
    </lineage>
</organism>
<protein>
    <recommendedName>
        <fullName evidence="1">FDX-ACB domain-containing protein</fullName>
    </recommendedName>
</protein>
<dbReference type="Gene3D" id="3.30.70.380">
    <property type="entry name" value="Ferrodoxin-fold anticodon-binding domain"/>
    <property type="match status" value="1"/>
</dbReference>
<dbReference type="PANTHER" id="PTHR11538">
    <property type="entry name" value="PHENYLALANYL-TRNA SYNTHETASE"/>
    <property type="match status" value="1"/>
</dbReference>
<dbReference type="SMART" id="SM00896">
    <property type="entry name" value="FDX-ACB"/>
    <property type="match status" value="1"/>
</dbReference>